<organism evidence="1 2">
    <name type="scientific">Mycena sanguinolenta</name>
    <dbReference type="NCBI Taxonomy" id="230812"/>
    <lineage>
        <taxon>Eukaryota</taxon>
        <taxon>Fungi</taxon>
        <taxon>Dikarya</taxon>
        <taxon>Basidiomycota</taxon>
        <taxon>Agaricomycotina</taxon>
        <taxon>Agaricomycetes</taxon>
        <taxon>Agaricomycetidae</taxon>
        <taxon>Agaricales</taxon>
        <taxon>Marasmiineae</taxon>
        <taxon>Mycenaceae</taxon>
        <taxon>Mycena</taxon>
    </lineage>
</organism>
<proteinExistence type="predicted"/>
<dbReference type="OrthoDB" id="2897476at2759"/>
<keyword evidence="2" id="KW-1185">Reference proteome</keyword>
<evidence type="ECO:0008006" key="3">
    <source>
        <dbReference type="Google" id="ProtNLM"/>
    </source>
</evidence>
<dbReference type="EMBL" id="JACAZH010000087">
    <property type="protein sequence ID" value="KAF7326996.1"/>
    <property type="molecule type" value="Genomic_DNA"/>
</dbReference>
<evidence type="ECO:0000313" key="1">
    <source>
        <dbReference type="EMBL" id="KAF7326996.1"/>
    </source>
</evidence>
<accession>A0A8H6U228</accession>
<sequence length="200" mass="22745">MDSQSESEADFIVVSTSDYPEALPPSAVVFPQANRLTRNAKLSAKSFGFLPSFLGVGMQAVDRLVTNYHYYISGGQFPFRTIRLGDGAEEKWRQDRAAYESIRHPNILQLYGLVNTKKLCAMVFHHELIPYGQFLRRFEHSPILTIYILGYCKTEWEEAAVYLSSIFPTEARLFSQLPEPRLLGTILQESILRLGEHLIG</sequence>
<comment type="caution">
    <text evidence="1">The sequence shown here is derived from an EMBL/GenBank/DDBJ whole genome shotgun (WGS) entry which is preliminary data.</text>
</comment>
<evidence type="ECO:0000313" key="2">
    <source>
        <dbReference type="Proteomes" id="UP000623467"/>
    </source>
</evidence>
<reference evidence="1" key="1">
    <citation type="submission" date="2020-05" db="EMBL/GenBank/DDBJ databases">
        <title>Mycena genomes resolve the evolution of fungal bioluminescence.</title>
        <authorList>
            <person name="Tsai I.J."/>
        </authorList>
    </citation>
    <scope>NUCLEOTIDE SEQUENCE</scope>
    <source>
        <strain evidence="1">160909Yilan</strain>
    </source>
</reference>
<name>A0A8H6U228_9AGAR</name>
<gene>
    <name evidence="1" type="ORF">MSAN_02491300</name>
</gene>
<dbReference type="AlphaFoldDB" id="A0A8H6U228"/>
<protein>
    <recommendedName>
        <fullName evidence="3">Protein kinase domain-containing protein</fullName>
    </recommendedName>
</protein>
<dbReference type="Proteomes" id="UP000623467">
    <property type="component" value="Unassembled WGS sequence"/>
</dbReference>